<gene>
    <name evidence="1" type="ORF">EVAR_3192_1</name>
</gene>
<comment type="caution">
    <text evidence="1">The sequence shown here is derived from an EMBL/GenBank/DDBJ whole genome shotgun (WGS) entry which is preliminary data.</text>
</comment>
<dbReference type="EMBL" id="BGZK01000020">
    <property type="protein sequence ID" value="GBP05906.1"/>
    <property type="molecule type" value="Genomic_DNA"/>
</dbReference>
<accession>A0A4C1SVC8</accession>
<organism evidence="1 2">
    <name type="scientific">Eumeta variegata</name>
    <name type="common">Bagworm moth</name>
    <name type="synonym">Eumeta japonica</name>
    <dbReference type="NCBI Taxonomy" id="151549"/>
    <lineage>
        <taxon>Eukaryota</taxon>
        <taxon>Metazoa</taxon>
        <taxon>Ecdysozoa</taxon>
        <taxon>Arthropoda</taxon>
        <taxon>Hexapoda</taxon>
        <taxon>Insecta</taxon>
        <taxon>Pterygota</taxon>
        <taxon>Neoptera</taxon>
        <taxon>Endopterygota</taxon>
        <taxon>Lepidoptera</taxon>
        <taxon>Glossata</taxon>
        <taxon>Ditrysia</taxon>
        <taxon>Tineoidea</taxon>
        <taxon>Psychidae</taxon>
        <taxon>Oiketicinae</taxon>
        <taxon>Eumeta</taxon>
    </lineage>
</organism>
<dbReference type="AlphaFoldDB" id="A0A4C1SVC8"/>
<proteinExistence type="predicted"/>
<name>A0A4C1SVC8_EUMVA</name>
<protein>
    <submittedName>
        <fullName evidence="1">Uncharacterized protein</fullName>
    </submittedName>
</protein>
<sequence>MSHVGHVSGVSKTCVTWRSCRLRAVACDPAHVLTLGVGYAHRSGRPPLSPPRLTSKSRTFCRWRWHARVWYTHCTSEEHSKLSVADVVKMSGRTLVNNDLPAPGRREG</sequence>
<reference evidence="1 2" key="1">
    <citation type="journal article" date="2019" name="Commun. Biol.">
        <title>The bagworm genome reveals a unique fibroin gene that provides high tensile strength.</title>
        <authorList>
            <person name="Kono N."/>
            <person name="Nakamura H."/>
            <person name="Ohtoshi R."/>
            <person name="Tomita M."/>
            <person name="Numata K."/>
            <person name="Arakawa K."/>
        </authorList>
    </citation>
    <scope>NUCLEOTIDE SEQUENCE [LARGE SCALE GENOMIC DNA]</scope>
</reference>
<evidence type="ECO:0000313" key="1">
    <source>
        <dbReference type="EMBL" id="GBP05906.1"/>
    </source>
</evidence>
<evidence type="ECO:0000313" key="2">
    <source>
        <dbReference type="Proteomes" id="UP000299102"/>
    </source>
</evidence>
<keyword evidence="2" id="KW-1185">Reference proteome</keyword>
<dbReference type="Proteomes" id="UP000299102">
    <property type="component" value="Unassembled WGS sequence"/>
</dbReference>